<sequence>MTLFNFFQQLAVGYPFFQHIINAVLGWWFVKQSSTPLPRHTLPVEIIAQIADEAATPVTQGALIPLDRTSFQPLAASKSNSEAIRGSSSTNHWTSDPYLKVSLSNKYSRSSSMQPPHTEDYLGCQSQPDLVSRKMSLDQIADILVRHGVKNMSKQLNFNRASFLPFASGGFGSIHQGELQDGRLVALKFINTLGSFDDLELGGKRRKHAAHEVYTWSKCDHPGVLKALGFALLDGFIVLISPLVQNGPLTKHLKPKSSYNRLKYALEYLHGKGIVHGDIKAVNNS</sequence>
<dbReference type="EMBL" id="CAJMXA010004076">
    <property type="protein sequence ID" value="CAE6533744.1"/>
    <property type="molecule type" value="Genomic_DNA"/>
</dbReference>
<dbReference type="GO" id="GO:0005737">
    <property type="term" value="C:cytoplasm"/>
    <property type="evidence" value="ECO:0007669"/>
    <property type="project" value="TreeGrafter"/>
</dbReference>
<gene>
    <name evidence="2" type="ORF">RDB_LOCUS173500</name>
</gene>
<proteinExistence type="predicted"/>
<dbReference type="InterPro" id="IPR000719">
    <property type="entry name" value="Prot_kinase_dom"/>
</dbReference>
<dbReference type="Proteomes" id="UP000663853">
    <property type="component" value="Unassembled WGS sequence"/>
</dbReference>
<reference evidence="2" key="1">
    <citation type="submission" date="2021-01" db="EMBL/GenBank/DDBJ databases">
        <authorList>
            <person name="Kaushik A."/>
        </authorList>
    </citation>
    <scope>NUCLEOTIDE SEQUENCE</scope>
    <source>
        <strain evidence="2">AG6-10EEA</strain>
    </source>
</reference>
<dbReference type="PROSITE" id="PS50011">
    <property type="entry name" value="PROTEIN_KINASE_DOM"/>
    <property type="match status" value="1"/>
</dbReference>
<accession>A0A8H3HI42</accession>
<evidence type="ECO:0000313" key="3">
    <source>
        <dbReference type="Proteomes" id="UP000663853"/>
    </source>
</evidence>
<dbReference type="Pfam" id="PF00069">
    <property type="entry name" value="Pkinase"/>
    <property type="match status" value="1"/>
</dbReference>
<dbReference type="InterPro" id="IPR050167">
    <property type="entry name" value="Ser_Thr_protein_kinase"/>
</dbReference>
<evidence type="ECO:0000313" key="2">
    <source>
        <dbReference type="EMBL" id="CAE6533744.1"/>
    </source>
</evidence>
<dbReference type="AlphaFoldDB" id="A0A8H3HI42"/>
<comment type="caution">
    <text evidence="2">The sequence shown here is derived from an EMBL/GenBank/DDBJ whole genome shotgun (WGS) entry which is preliminary data.</text>
</comment>
<dbReference type="SUPFAM" id="SSF56112">
    <property type="entry name" value="Protein kinase-like (PK-like)"/>
    <property type="match status" value="1"/>
</dbReference>
<dbReference type="GO" id="GO:0005524">
    <property type="term" value="F:ATP binding"/>
    <property type="evidence" value="ECO:0007669"/>
    <property type="project" value="InterPro"/>
</dbReference>
<feature type="domain" description="Protein kinase" evidence="1">
    <location>
        <begin position="160"/>
        <end position="285"/>
    </location>
</feature>
<organism evidence="2 3">
    <name type="scientific">Rhizoctonia solani</name>
    <dbReference type="NCBI Taxonomy" id="456999"/>
    <lineage>
        <taxon>Eukaryota</taxon>
        <taxon>Fungi</taxon>
        <taxon>Dikarya</taxon>
        <taxon>Basidiomycota</taxon>
        <taxon>Agaricomycotina</taxon>
        <taxon>Agaricomycetes</taxon>
        <taxon>Cantharellales</taxon>
        <taxon>Ceratobasidiaceae</taxon>
        <taxon>Rhizoctonia</taxon>
    </lineage>
</organism>
<name>A0A8H3HI42_9AGAM</name>
<dbReference type="GO" id="GO:0004672">
    <property type="term" value="F:protein kinase activity"/>
    <property type="evidence" value="ECO:0007669"/>
    <property type="project" value="InterPro"/>
</dbReference>
<evidence type="ECO:0000259" key="1">
    <source>
        <dbReference type="PROSITE" id="PS50011"/>
    </source>
</evidence>
<protein>
    <recommendedName>
        <fullName evidence="1">Protein kinase domain-containing protein</fullName>
    </recommendedName>
</protein>
<dbReference type="InterPro" id="IPR011009">
    <property type="entry name" value="Kinase-like_dom_sf"/>
</dbReference>
<dbReference type="Gene3D" id="1.10.510.10">
    <property type="entry name" value="Transferase(Phosphotransferase) domain 1"/>
    <property type="match status" value="1"/>
</dbReference>
<dbReference type="GO" id="GO:0007165">
    <property type="term" value="P:signal transduction"/>
    <property type="evidence" value="ECO:0007669"/>
    <property type="project" value="TreeGrafter"/>
</dbReference>
<dbReference type="PANTHER" id="PTHR23257">
    <property type="entry name" value="SERINE-THREONINE PROTEIN KINASE"/>
    <property type="match status" value="1"/>
</dbReference>